<reference evidence="7" key="1">
    <citation type="journal article" date="2021" name="Evol. Appl.">
        <title>The genome of the Pyrenean desman and the effects of bottlenecks and inbreeding on the genomic landscape of an endangered species.</title>
        <authorList>
            <person name="Escoda L."/>
            <person name="Castresana J."/>
        </authorList>
    </citation>
    <scope>NUCLEOTIDE SEQUENCE</scope>
    <source>
        <strain evidence="7">IBE-C5619</strain>
    </source>
</reference>
<protein>
    <submittedName>
        <fullName evidence="7">Chymotrypsinogen B2</fullName>
    </submittedName>
</protein>
<proteinExistence type="predicted"/>
<dbReference type="PROSITE" id="PS50240">
    <property type="entry name" value="TRYPSIN_DOM"/>
    <property type="match status" value="1"/>
</dbReference>
<dbReference type="GO" id="GO:0006508">
    <property type="term" value="P:proteolysis"/>
    <property type="evidence" value="ECO:0007669"/>
    <property type="project" value="UniProtKB-KW"/>
</dbReference>
<dbReference type="InterPro" id="IPR009003">
    <property type="entry name" value="Peptidase_S1_PA"/>
</dbReference>
<organism evidence="7 8">
    <name type="scientific">Galemys pyrenaicus</name>
    <name type="common">Iberian desman</name>
    <name type="synonym">Pyrenean desman</name>
    <dbReference type="NCBI Taxonomy" id="202257"/>
    <lineage>
        <taxon>Eukaryota</taxon>
        <taxon>Metazoa</taxon>
        <taxon>Chordata</taxon>
        <taxon>Craniata</taxon>
        <taxon>Vertebrata</taxon>
        <taxon>Euteleostomi</taxon>
        <taxon>Mammalia</taxon>
        <taxon>Eutheria</taxon>
        <taxon>Laurasiatheria</taxon>
        <taxon>Eulipotyphla</taxon>
        <taxon>Talpidae</taxon>
        <taxon>Galemys</taxon>
    </lineage>
</organism>
<evidence type="ECO:0000313" key="7">
    <source>
        <dbReference type="EMBL" id="KAG8504986.1"/>
    </source>
</evidence>
<dbReference type="PANTHER" id="PTHR24264:SF65">
    <property type="entry name" value="SRCR DOMAIN-CONTAINING PROTEIN"/>
    <property type="match status" value="1"/>
</dbReference>
<dbReference type="AlphaFoldDB" id="A0A8J5ZEA7"/>
<keyword evidence="4" id="KW-0378">Hydrolase</keyword>
<dbReference type="Gene3D" id="2.40.10.10">
    <property type="entry name" value="Trypsin-like serine proteases"/>
    <property type="match status" value="2"/>
</dbReference>
<evidence type="ECO:0000256" key="5">
    <source>
        <dbReference type="ARBA" id="ARBA00022825"/>
    </source>
</evidence>
<dbReference type="Proteomes" id="UP000700334">
    <property type="component" value="Unassembled WGS sequence"/>
</dbReference>
<dbReference type="SUPFAM" id="SSF50494">
    <property type="entry name" value="Trypsin-like serine proteases"/>
    <property type="match status" value="1"/>
</dbReference>
<evidence type="ECO:0000313" key="8">
    <source>
        <dbReference type="Proteomes" id="UP000700334"/>
    </source>
</evidence>
<comment type="caution">
    <text evidence="7">The sequence shown here is derived from an EMBL/GenBank/DDBJ whole genome shotgun (WGS) entry which is preliminary data.</text>
</comment>
<name>A0A8J5ZEA7_GALPY</name>
<evidence type="ECO:0000256" key="1">
    <source>
        <dbReference type="ARBA" id="ARBA00004613"/>
    </source>
</evidence>
<keyword evidence="2" id="KW-0964">Secreted</keyword>
<comment type="subcellular location">
    <subcellularLocation>
        <location evidence="1">Secreted</location>
    </subcellularLocation>
</comment>
<evidence type="ECO:0000256" key="3">
    <source>
        <dbReference type="ARBA" id="ARBA00022670"/>
    </source>
</evidence>
<evidence type="ECO:0000256" key="4">
    <source>
        <dbReference type="ARBA" id="ARBA00022801"/>
    </source>
</evidence>
<dbReference type="Pfam" id="PF00089">
    <property type="entry name" value="Trypsin"/>
    <property type="match status" value="1"/>
</dbReference>
<dbReference type="InterPro" id="IPR043504">
    <property type="entry name" value="Peptidase_S1_PA_chymotrypsin"/>
</dbReference>
<dbReference type="InterPro" id="IPR050127">
    <property type="entry name" value="Serine_Proteases_S1"/>
</dbReference>
<dbReference type="SMART" id="SM00020">
    <property type="entry name" value="Tryp_SPc"/>
    <property type="match status" value="1"/>
</dbReference>
<gene>
    <name evidence="7" type="ORF">J0S82_007602</name>
</gene>
<dbReference type="GO" id="GO:0004252">
    <property type="term" value="F:serine-type endopeptidase activity"/>
    <property type="evidence" value="ECO:0007669"/>
    <property type="project" value="InterPro"/>
</dbReference>
<dbReference type="PANTHER" id="PTHR24264">
    <property type="entry name" value="TRYPSIN-RELATED"/>
    <property type="match status" value="1"/>
</dbReference>
<evidence type="ECO:0000256" key="2">
    <source>
        <dbReference type="ARBA" id="ARBA00022525"/>
    </source>
</evidence>
<feature type="domain" description="Peptidase S1" evidence="6">
    <location>
        <begin position="1"/>
        <end position="170"/>
    </location>
</feature>
<dbReference type="EMBL" id="JAGFMF010012274">
    <property type="protein sequence ID" value="KAG8504986.1"/>
    <property type="molecule type" value="Genomic_DNA"/>
</dbReference>
<dbReference type="GO" id="GO:0005615">
    <property type="term" value="C:extracellular space"/>
    <property type="evidence" value="ECO:0007669"/>
    <property type="project" value="TreeGrafter"/>
</dbReference>
<evidence type="ECO:0000259" key="6">
    <source>
        <dbReference type="PROSITE" id="PS50240"/>
    </source>
</evidence>
<keyword evidence="5" id="KW-0720">Serine protease</keyword>
<keyword evidence="8" id="KW-1185">Reference proteome</keyword>
<keyword evidence="3" id="KW-0645">Protease</keyword>
<accession>A0A8J5ZEA7</accession>
<sequence length="172" mass="19259">MSVTMCSNYWPYIDIHSMMCAGANGVSCRHIFKHHNFKMRRWHKDIALLKLATPAHFNNYVSPVHLPRTNDDFVPGTFCTIMGWGKTHINAHIKSSAFKPPEGSSVPVRLSMRPSLFPQGDSGGSLVCKKNGLWTLVGIVSFSSKSCRTTKPFVATRVSTFIPWVQRILAHS</sequence>
<dbReference type="OrthoDB" id="546450at2759"/>
<dbReference type="InterPro" id="IPR001254">
    <property type="entry name" value="Trypsin_dom"/>
</dbReference>